<sequence>MVRAARASTMPGEKGVLVSGCRGLADLRWLALAADTVVRKGADEPAEAVPDY</sequence>
<comment type="caution">
    <text evidence="1">The sequence shown here is derived from an EMBL/GenBank/DDBJ whole genome shotgun (WGS) entry which is preliminary data.</text>
</comment>
<proteinExistence type="predicted"/>
<dbReference type="Proteomes" id="UP001501116">
    <property type="component" value="Unassembled WGS sequence"/>
</dbReference>
<protein>
    <submittedName>
        <fullName evidence="1">Uncharacterized protein</fullName>
    </submittedName>
</protein>
<organism evidence="1 2">
    <name type="scientific">Amycolatopsis minnesotensis</name>
    <dbReference type="NCBI Taxonomy" id="337894"/>
    <lineage>
        <taxon>Bacteria</taxon>
        <taxon>Bacillati</taxon>
        <taxon>Actinomycetota</taxon>
        <taxon>Actinomycetes</taxon>
        <taxon>Pseudonocardiales</taxon>
        <taxon>Pseudonocardiaceae</taxon>
        <taxon>Amycolatopsis</taxon>
    </lineage>
</organism>
<dbReference type="EMBL" id="BAAANN010000001">
    <property type="protein sequence ID" value="GAA1937010.1"/>
    <property type="molecule type" value="Genomic_DNA"/>
</dbReference>
<evidence type="ECO:0000313" key="1">
    <source>
        <dbReference type="EMBL" id="GAA1937010.1"/>
    </source>
</evidence>
<accession>A0ABP5B8R2</accession>
<keyword evidence="2" id="KW-1185">Reference proteome</keyword>
<evidence type="ECO:0000313" key="2">
    <source>
        <dbReference type="Proteomes" id="UP001501116"/>
    </source>
</evidence>
<gene>
    <name evidence="1" type="ORF">GCM10009754_00030</name>
</gene>
<name>A0ABP5B8R2_9PSEU</name>
<reference evidence="2" key="1">
    <citation type="journal article" date="2019" name="Int. J. Syst. Evol. Microbiol.">
        <title>The Global Catalogue of Microorganisms (GCM) 10K type strain sequencing project: providing services to taxonomists for standard genome sequencing and annotation.</title>
        <authorList>
            <consortium name="The Broad Institute Genomics Platform"/>
            <consortium name="The Broad Institute Genome Sequencing Center for Infectious Disease"/>
            <person name="Wu L."/>
            <person name="Ma J."/>
        </authorList>
    </citation>
    <scope>NUCLEOTIDE SEQUENCE [LARGE SCALE GENOMIC DNA]</scope>
    <source>
        <strain evidence="2">JCM 14545</strain>
    </source>
</reference>